<dbReference type="PANTHER" id="PTHR46796">
    <property type="entry name" value="HTH-TYPE TRANSCRIPTIONAL ACTIVATOR RHAS-RELATED"/>
    <property type="match status" value="1"/>
</dbReference>
<evidence type="ECO:0000256" key="2">
    <source>
        <dbReference type="ARBA" id="ARBA00023125"/>
    </source>
</evidence>
<dbReference type="Proteomes" id="UP001215827">
    <property type="component" value="Chromosome"/>
</dbReference>
<dbReference type="SMART" id="SM00342">
    <property type="entry name" value="HTH_ARAC"/>
    <property type="match status" value="1"/>
</dbReference>
<keyword evidence="2" id="KW-0238">DNA-binding</keyword>
<dbReference type="Pfam" id="PF12833">
    <property type="entry name" value="HTH_18"/>
    <property type="match status" value="1"/>
</dbReference>
<dbReference type="PROSITE" id="PS01124">
    <property type="entry name" value="HTH_ARAC_FAMILY_2"/>
    <property type="match status" value="1"/>
</dbReference>
<evidence type="ECO:0000259" key="4">
    <source>
        <dbReference type="PROSITE" id="PS01124"/>
    </source>
</evidence>
<accession>A0ABY8FXW6</accession>
<dbReference type="InterPro" id="IPR018060">
    <property type="entry name" value="HTH_AraC"/>
</dbReference>
<organism evidence="5 6">
    <name type="scientific">Altererythrobacter arenosus</name>
    <dbReference type="NCBI Taxonomy" id="3032592"/>
    <lineage>
        <taxon>Bacteria</taxon>
        <taxon>Pseudomonadati</taxon>
        <taxon>Pseudomonadota</taxon>
        <taxon>Alphaproteobacteria</taxon>
        <taxon>Sphingomonadales</taxon>
        <taxon>Erythrobacteraceae</taxon>
        <taxon>Altererythrobacter</taxon>
    </lineage>
</organism>
<sequence>MVDLAWHSRVDHGRPEAHRLLPHSEPSLAIRRRFDRNGLTTGYRFDITCVRPDGGHYCPEPGEEIYGLRLAPEWMESALGLRAAELHENDREVPAHLLHLFGDVRKLADADDFVSAWKCMLEVTARQGADAEIDRLGYAAALSRSAEGRITPGELADRADISPRHLRRGFVERFGLSPRGWARRLRLTAALLEAERYDRPDWAGIAAGNRFSDQAHLIRECRAILGESPREFHAQRRGMAVSFNP</sequence>
<dbReference type="RefSeq" id="WP_278017609.1">
    <property type="nucleotide sequence ID" value="NZ_CP121106.1"/>
</dbReference>
<proteinExistence type="predicted"/>
<dbReference type="InterPro" id="IPR050204">
    <property type="entry name" value="AraC_XylS_family_regulators"/>
</dbReference>
<evidence type="ECO:0000313" key="5">
    <source>
        <dbReference type="EMBL" id="WFL78920.1"/>
    </source>
</evidence>
<evidence type="ECO:0000256" key="1">
    <source>
        <dbReference type="ARBA" id="ARBA00023015"/>
    </source>
</evidence>
<feature type="domain" description="HTH araC/xylS-type" evidence="4">
    <location>
        <begin position="136"/>
        <end position="235"/>
    </location>
</feature>
<dbReference type="EMBL" id="CP121106">
    <property type="protein sequence ID" value="WFL78920.1"/>
    <property type="molecule type" value="Genomic_DNA"/>
</dbReference>
<protein>
    <submittedName>
        <fullName evidence="5">Helix-turn-helix transcriptional regulator</fullName>
    </submittedName>
</protein>
<reference evidence="5 6" key="1">
    <citation type="submission" date="2023-03" db="EMBL/GenBank/DDBJ databases">
        <title>Altererythrobacter sp. CAU 1644 isolated from sand.</title>
        <authorList>
            <person name="Kim W."/>
        </authorList>
    </citation>
    <scope>NUCLEOTIDE SEQUENCE [LARGE SCALE GENOMIC DNA]</scope>
    <source>
        <strain evidence="5 6">CAU 1644</strain>
    </source>
</reference>
<dbReference type="Gene3D" id="1.10.10.60">
    <property type="entry name" value="Homeodomain-like"/>
    <property type="match status" value="1"/>
</dbReference>
<evidence type="ECO:0000256" key="3">
    <source>
        <dbReference type="ARBA" id="ARBA00023163"/>
    </source>
</evidence>
<evidence type="ECO:0000313" key="6">
    <source>
        <dbReference type="Proteomes" id="UP001215827"/>
    </source>
</evidence>
<keyword evidence="1" id="KW-0805">Transcription regulation</keyword>
<name>A0ABY8FXW6_9SPHN</name>
<keyword evidence="6" id="KW-1185">Reference proteome</keyword>
<keyword evidence="3" id="KW-0804">Transcription</keyword>
<gene>
    <name evidence="5" type="ORF">P7228_07615</name>
</gene>